<name>A0A0V0STL7_9BILA</name>
<reference evidence="1 2" key="1">
    <citation type="submission" date="2015-01" db="EMBL/GenBank/DDBJ databases">
        <title>Evolution of Trichinella species and genotypes.</title>
        <authorList>
            <person name="Korhonen P.K."/>
            <person name="Edoardo P."/>
            <person name="Giuseppe L.R."/>
            <person name="Gasser R.B."/>
        </authorList>
    </citation>
    <scope>NUCLEOTIDE SEQUENCE [LARGE SCALE GENOMIC DNA]</scope>
    <source>
        <strain evidence="1">ISS417</strain>
    </source>
</reference>
<evidence type="ECO:0000313" key="2">
    <source>
        <dbReference type="Proteomes" id="UP000055048"/>
    </source>
</evidence>
<dbReference type="AlphaFoldDB" id="A0A0V0STL7"/>
<comment type="caution">
    <text evidence="1">The sequence shown here is derived from an EMBL/GenBank/DDBJ whole genome shotgun (WGS) entry which is preliminary data.</text>
</comment>
<dbReference type="EMBL" id="JYDJ01002761">
    <property type="protein sequence ID" value="KRX30073.1"/>
    <property type="molecule type" value="Genomic_DNA"/>
</dbReference>
<dbReference type="Proteomes" id="UP000055048">
    <property type="component" value="Unassembled WGS sequence"/>
</dbReference>
<protein>
    <submittedName>
        <fullName evidence="1">Uncharacterized protein</fullName>
    </submittedName>
</protein>
<sequence>MSEGAWRMYLWIKNDCTSLVQCASGLVVPHCWLQPLDCFRRSYYAPSSLF</sequence>
<organism evidence="1 2">
    <name type="scientific">Trichinella murrelli</name>
    <dbReference type="NCBI Taxonomy" id="144512"/>
    <lineage>
        <taxon>Eukaryota</taxon>
        <taxon>Metazoa</taxon>
        <taxon>Ecdysozoa</taxon>
        <taxon>Nematoda</taxon>
        <taxon>Enoplea</taxon>
        <taxon>Dorylaimia</taxon>
        <taxon>Trichinellida</taxon>
        <taxon>Trichinellidae</taxon>
        <taxon>Trichinella</taxon>
    </lineage>
</organism>
<evidence type="ECO:0000313" key="1">
    <source>
        <dbReference type="EMBL" id="KRX30073.1"/>
    </source>
</evidence>
<gene>
    <name evidence="1" type="ORF">T05_7243</name>
</gene>
<accession>A0A0V0STL7</accession>
<keyword evidence="2" id="KW-1185">Reference proteome</keyword>
<proteinExistence type="predicted"/>